<dbReference type="OrthoDB" id="5134445at2759"/>
<gene>
    <name evidence="1" type="ORF">BCON_0368g00010</name>
</gene>
<evidence type="ECO:0000313" key="1">
    <source>
        <dbReference type="EMBL" id="TGO45749.1"/>
    </source>
</evidence>
<accession>A0A4Z1HAB4</accession>
<dbReference type="EMBL" id="PQXN01000366">
    <property type="protein sequence ID" value="TGO45749.1"/>
    <property type="molecule type" value="Genomic_DNA"/>
</dbReference>
<comment type="caution">
    <text evidence="1">The sequence shown here is derived from an EMBL/GenBank/DDBJ whole genome shotgun (WGS) entry which is preliminary data.</text>
</comment>
<organism evidence="1 2">
    <name type="scientific">Botryotinia convoluta</name>
    <dbReference type="NCBI Taxonomy" id="54673"/>
    <lineage>
        <taxon>Eukaryota</taxon>
        <taxon>Fungi</taxon>
        <taxon>Dikarya</taxon>
        <taxon>Ascomycota</taxon>
        <taxon>Pezizomycotina</taxon>
        <taxon>Leotiomycetes</taxon>
        <taxon>Helotiales</taxon>
        <taxon>Sclerotiniaceae</taxon>
        <taxon>Botryotinia</taxon>
    </lineage>
</organism>
<keyword evidence="2" id="KW-1185">Reference proteome</keyword>
<evidence type="ECO:0000313" key="2">
    <source>
        <dbReference type="Proteomes" id="UP000297527"/>
    </source>
</evidence>
<protein>
    <submittedName>
        <fullName evidence="1">Uncharacterized protein</fullName>
    </submittedName>
</protein>
<dbReference type="AlphaFoldDB" id="A0A4Z1HAB4"/>
<dbReference type="Proteomes" id="UP000297527">
    <property type="component" value="Unassembled WGS sequence"/>
</dbReference>
<proteinExistence type="predicted"/>
<sequence>MVTRQPTQGKYRVIMLDFAQCTFREPEETDKQWGRKKWNQDEEGAIGLVMRHRLKKLDYNFPFEHSNHFLEWAETEFPSEDED</sequence>
<name>A0A4Z1HAB4_9HELO</name>
<reference evidence="1 2" key="1">
    <citation type="submission" date="2017-12" db="EMBL/GenBank/DDBJ databases">
        <title>Comparative genomics of Botrytis spp.</title>
        <authorList>
            <person name="Valero-Jimenez C.A."/>
            <person name="Tapia P."/>
            <person name="Veloso J."/>
            <person name="Silva-Moreno E."/>
            <person name="Staats M."/>
            <person name="Valdes J.H."/>
            <person name="Van Kan J.A.L."/>
        </authorList>
    </citation>
    <scope>NUCLEOTIDE SEQUENCE [LARGE SCALE GENOMIC DNA]</scope>
    <source>
        <strain evidence="1 2">MUCL11595</strain>
    </source>
</reference>